<proteinExistence type="predicted"/>
<name>A0A974RW56_9GAMM</name>
<dbReference type="KEGG" id="eaz:JHT90_10020"/>
<sequence length="245" mass="28115">MFTREDLINGPKIYQSRRRELRTTEINNTATLQTIMNEYGADGWAFYNYEENSGVITFNYVGRVIEYQVHELSTIGLINKFNELGSQFLLFLGSVNRNAIFAYIGYDGSAVSYSTLNLEEIPEDGIRQAFEVHGQQGWQFIAEYRERPIFGYANGPVTQFVSPVHPDIDPRLQEELDALGEYGWQYIGNMPSVEHAVFAMGDHPVAFSFDRMGNPQTDSEEYFNQKGKESWKYVGSGFRVNLFMK</sequence>
<dbReference type="Proteomes" id="UP000595278">
    <property type="component" value="Chromosome"/>
</dbReference>
<evidence type="ECO:0000313" key="2">
    <source>
        <dbReference type="Proteomes" id="UP000595278"/>
    </source>
</evidence>
<dbReference type="RefSeq" id="WP_201090639.1">
    <property type="nucleotide sequence ID" value="NZ_CP067393.1"/>
</dbReference>
<protein>
    <submittedName>
        <fullName evidence="1">Uncharacterized protein</fullName>
    </submittedName>
</protein>
<reference evidence="1 2" key="1">
    <citation type="submission" date="2021-01" db="EMBL/GenBank/DDBJ databases">
        <title>Entomomonas sp. F2A isolated from a house cricket (Acheta domesticus).</title>
        <authorList>
            <person name="Spergser J."/>
            <person name="Busse H.-J."/>
        </authorList>
    </citation>
    <scope>NUCLEOTIDE SEQUENCE [LARGE SCALE GENOMIC DNA]</scope>
    <source>
        <strain evidence="1 2">F2A</strain>
    </source>
</reference>
<organism evidence="1 2">
    <name type="scientific">Entomomonas asaccharolytica</name>
    <dbReference type="NCBI Taxonomy" id="2785331"/>
    <lineage>
        <taxon>Bacteria</taxon>
        <taxon>Pseudomonadati</taxon>
        <taxon>Pseudomonadota</taxon>
        <taxon>Gammaproteobacteria</taxon>
        <taxon>Pseudomonadales</taxon>
        <taxon>Pseudomonadaceae</taxon>
        <taxon>Entomomonas</taxon>
    </lineage>
</organism>
<accession>A0A974RW56</accession>
<evidence type="ECO:0000313" key="1">
    <source>
        <dbReference type="EMBL" id="QQP84742.1"/>
    </source>
</evidence>
<gene>
    <name evidence="1" type="ORF">JHT90_10020</name>
</gene>
<dbReference type="EMBL" id="CP067393">
    <property type="protein sequence ID" value="QQP84742.1"/>
    <property type="molecule type" value="Genomic_DNA"/>
</dbReference>
<dbReference type="AlphaFoldDB" id="A0A974RW56"/>
<keyword evidence="2" id="KW-1185">Reference proteome</keyword>